<evidence type="ECO:0000313" key="1">
    <source>
        <dbReference type="EMBL" id="SDJ46060.1"/>
    </source>
</evidence>
<dbReference type="Proteomes" id="UP000199682">
    <property type="component" value="Unassembled WGS sequence"/>
</dbReference>
<proteinExistence type="predicted"/>
<gene>
    <name evidence="1" type="ORF">SAMN04488074_102114</name>
</gene>
<name>A0A1G8TZ76_9PSEU</name>
<reference evidence="2" key="1">
    <citation type="submission" date="2016-10" db="EMBL/GenBank/DDBJ databases">
        <authorList>
            <person name="Varghese N."/>
            <person name="Submissions S."/>
        </authorList>
    </citation>
    <scope>NUCLEOTIDE SEQUENCE [LARGE SCALE GENOMIC DNA]</scope>
    <source>
        <strain evidence="2">DSM 44796</strain>
    </source>
</reference>
<dbReference type="InterPro" id="IPR012964">
    <property type="entry name" value="DUF1702"/>
</dbReference>
<dbReference type="RefSeq" id="WP_176929496.1">
    <property type="nucleotide sequence ID" value="NZ_FNET01000002.1"/>
</dbReference>
<organism evidence="1 2">
    <name type="scientific">Lentzea albidocapillata subsp. violacea</name>
    <dbReference type="NCBI Taxonomy" id="128104"/>
    <lineage>
        <taxon>Bacteria</taxon>
        <taxon>Bacillati</taxon>
        <taxon>Actinomycetota</taxon>
        <taxon>Actinomycetes</taxon>
        <taxon>Pseudonocardiales</taxon>
        <taxon>Pseudonocardiaceae</taxon>
        <taxon>Lentzea</taxon>
    </lineage>
</organism>
<evidence type="ECO:0000313" key="2">
    <source>
        <dbReference type="Proteomes" id="UP000199682"/>
    </source>
</evidence>
<evidence type="ECO:0008006" key="3">
    <source>
        <dbReference type="Google" id="ProtNLM"/>
    </source>
</evidence>
<dbReference type="Pfam" id="PF08012">
    <property type="entry name" value="DUF1702"/>
    <property type="match status" value="1"/>
</dbReference>
<dbReference type="EMBL" id="FNET01000002">
    <property type="protein sequence ID" value="SDJ46060.1"/>
    <property type="molecule type" value="Genomic_DNA"/>
</dbReference>
<dbReference type="AlphaFoldDB" id="A0A1G8TZ76"/>
<sequence length="310" mass="33327">MSTRVLPPLPAGLVDFESRGFRTANAAARALLERRAGAFLTGYNTLRRHGVGELAFHLDPMPLDDQGFAYEGAAFAAAAHDILLGRKRNSTLDDLFALAGERYPHLMHVGAGWVGLVAPPSTVLRRAKLDPLLRWLTLDGAGFSRAFLRGRRWNERFRRAAWSSAPSHTVLHQGVGRAMWFMECADPAAIRRRIAAFPPQAHAELWSGVGLAVCYAGGADHAALDDLTSLTGPDRVALAQGAAFAAGARAAAGHVPEHTATGVRELAGVPVDEAVEWTAAAAHVASAGELDIAAYRHWQHLIRDRAARHV</sequence>
<accession>A0A1G8TZ76</accession>
<protein>
    <recommendedName>
        <fullName evidence="3">DUF1702 family protein</fullName>
    </recommendedName>
</protein>